<dbReference type="EMBL" id="JANPWB010000003">
    <property type="protein sequence ID" value="KAJ1200758.1"/>
    <property type="molecule type" value="Genomic_DNA"/>
</dbReference>
<keyword evidence="3" id="KW-1185">Reference proteome</keyword>
<feature type="compositionally biased region" description="Low complexity" evidence="1">
    <location>
        <begin position="48"/>
        <end position="57"/>
    </location>
</feature>
<comment type="caution">
    <text evidence="2">The sequence shown here is derived from an EMBL/GenBank/DDBJ whole genome shotgun (WGS) entry which is preliminary data.</text>
</comment>
<accession>A0AAV7VHH0</accession>
<dbReference type="AlphaFoldDB" id="A0AAV7VHH0"/>
<feature type="region of interest" description="Disordered" evidence="1">
    <location>
        <begin position="16"/>
        <end position="35"/>
    </location>
</feature>
<protein>
    <submittedName>
        <fullName evidence="2">Uncharacterized protein</fullName>
    </submittedName>
</protein>
<name>A0AAV7VHH0_PLEWA</name>
<evidence type="ECO:0000313" key="3">
    <source>
        <dbReference type="Proteomes" id="UP001066276"/>
    </source>
</evidence>
<dbReference type="Proteomes" id="UP001066276">
    <property type="component" value="Chromosome 2_1"/>
</dbReference>
<evidence type="ECO:0000313" key="2">
    <source>
        <dbReference type="EMBL" id="KAJ1200758.1"/>
    </source>
</evidence>
<proteinExistence type="predicted"/>
<evidence type="ECO:0000256" key="1">
    <source>
        <dbReference type="SAM" id="MobiDB-lite"/>
    </source>
</evidence>
<feature type="region of interest" description="Disordered" evidence="1">
    <location>
        <begin position="48"/>
        <end position="69"/>
    </location>
</feature>
<sequence>MSLALRHRGAPRFCFPGGRTFTGQGGGAPRSPATSHLLGALPLPSLLAAKPSAGPSPTRGQKRGRGYSRSAALATHRFSLGSAKRGVCLLWGRRSAGVFQGL</sequence>
<reference evidence="2" key="1">
    <citation type="journal article" date="2022" name="bioRxiv">
        <title>Sequencing and chromosome-scale assembly of the giantPleurodeles waltlgenome.</title>
        <authorList>
            <person name="Brown T."/>
            <person name="Elewa A."/>
            <person name="Iarovenko S."/>
            <person name="Subramanian E."/>
            <person name="Araus A.J."/>
            <person name="Petzold A."/>
            <person name="Susuki M."/>
            <person name="Suzuki K.-i.T."/>
            <person name="Hayashi T."/>
            <person name="Toyoda A."/>
            <person name="Oliveira C."/>
            <person name="Osipova E."/>
            <person name="Leigh N.D."/>
            <person name="Simon A."/>
            <person name="Yun M.H."/>
        </authorList>
    </citation>
    <scope>NUCLEOTIDE SEQUENCE</scope>
    <source>
        <strain evidence="2">20211129_DDA</strain>
        <tissue evidence="2">Liver</tissue>
    </source>
</reference>
<gene>
    <name evidence="2" type="ORF">NDU88_004579</name>
</gene>
<organism evidence="2 3">
    <name type="scientific">Pleurodeles waltl</name>
    <name type="common">Iberian ribbed newt</name>
    <dbReference type="NCBI Taxonomy" id="8319"/>
    <lineage>
        <taxon>Eukaryota</taxon>
        <taxon>Metazoa</taxon>
        <taxon>Chordata</taxon>
        <taxon>Craniata</taxon>
        <taxon>Vertebrata</taxon>
        <taxon>Euteleostomi</taxon>
        <taxon>Amphibia</taxon>
        <taxon>Batrachia</taxon>
        <taxon>Caudata</taxon>
        <taxon>Salamandroidea</taxon>
        <taxon>Salamandridae</taxon>
        <taxon>Pleurodelinae</taxon>
        <taxon>Pleurodeles</taxon>
    </lineage>
</organism>